<dbReference type="OrthoDB" id="6149620at2759"/>
<feature type="transmembrane region" description="Helical" evidence="1">
    <location>
        <begin position="9"/>
        <end position="27"/>
    </location>
</feature>
<sequence length="305" mass="33927">MQNSLQQIWFLYVLLIINISSVVSYTGNVGYNSNSNLNNYNSRSNFNTYNSGSNLNTYNNGYGSNLNSYNSGYGSKLNTYNSGYGSNVNSYNSGYGSELNNYNSGYGSNLNNYNSGYVSNINSGYGTKYNSGYGSNYNSGYGTNYNKGYGTNYNQGYTKGYRSGYGSNYAKNFYNTFPFFFMNPFGSGYSGFQSGLPWSPFSSFSMSYGHQSGFNPYGHNMYGVHPLFRYTGNYGVYQNYGYGNRHLPQRNHMMLPVPVGMPFGGQSNQFIFQRRPSLGERIMNSPLLPAALIAAPLLLLAKGKK</sequence>
<gene>
    <name evidence="2" type="ORF">MEDL_44689</name>
</gene>
<dbReference type="AlphaFoldDB" id="A0A8S3TEK8"/>
<comment type="caution">
    <text evidence="2">The sequence shown here is derived from an EMBL/GenBank/DDBJ whole genome shotgun (WGS) entry which is preliminary data.</text>
</comment>
<keyword evidence="1" id="KW-0472">Membrane</keyword>
<name>A0A8S3TEK8_MYTED</name>
<dbReference type="EMBL" id="CAJPWZ010002160">
    <property type="protein sequence ID" value="CAG2231901.1"/>
    <property type="molecule type" value="Genomic_DNA"/>
</dbReference>
<protein>
    <submittedName>
        <fullName evidence="2">Uncharacterized protein</fullName>
    </submittedName>
</protein>
<keyword evidence="1" id="KW-0812">Transmembrane</keyword>
<evidence type="ECO:0000313" key="2">
    <source>
        <dbReference type="EMBL" id="CAG2231901.1"/>
    </source>
</evidence>
<proteinExistence type="predicted"/>
<accession>A0A8S3TEK8</accession>
<evidence type="ECO:0000313" key="3">
    <source>
        <dbReference type="Proteomes" id="UP000683360"/>
    </source>
</evidence>
<keyword evidence="1" id="KW-1133">Transmembrane helix</keyword>
<organism evidence="2 3">
    <name type="scientific">Mytilus edulis</name>
    <name type="common">Blue mussel</name>
    <dbReference type="NCBI Taxonomy" id="6550"/>
    <lineage>
        <taxon>Eukaryota</taxon>
        <taxon>Metazoa</taxon>
        <taxon>Spiralia</taxon>
        <taxon>Lophotrochozoa</taxon>
        <taxon>Mollusca</taxon>
        <taxon>Bivalvia</taxon>
        <taxon>Autobranchia</taxon>
        <taxon>Pteriomorphia</taxon>
        <taxon>Mytilida</taxon>
        <taxon>Mytiloidea</taxon>
        <taxon>Mytilidae</taxon>
        <taxon>Mytilinae</taxon>
        <taxon>Mytilus</taxon>
    </lineage>
</organism>
<reference evidence="2" key="1">
    <citation type="submission" date="2021-03" db="EMBL/GenBank/DDBJ databases">
        <authorList>
            <person name="Bekaert M."/>
        </authorList>
    </citation>
    <scope>NUCLEOTIDE SEQUENCE</scope>
</reference>
<keyword evidence="3" id="KW-1185">Reference proteome</keyword>
<dbReference type="Proteomes" id="UP000683360">
    <property type="component" value="Unassembled WGS sequence"/>
</dbReference>
<evidence type="ECO:0000256" key="1">
    <source>
        <dbReference type="SAM" id="Phobius"/>
    </source>
</evidence>